<evidence type="ECO:0000256" key="5">
    <source>
        <dbReference type="ARBA" id="ARBA00022692"/>
    </source>
</evidence>
<comment type="subcellular location">
    <subcellularLocation>
        <location evidence="1">Cell inner membrane</location>
        <topology evidence="1">Single-pass membrane protein</topology>
    </subcellularLocation>
</comment>
<keyword evidence="2" id="KW-0813">Transport</keyword>
<keyword evidence="8 10" id="KW-0472">Membrane</keyword>
<dbReference type="AlphaFoldDB" id="A0A3B1BL83"/>
<dbReference type="InterPro" id="IPR052075">
    <property type="entry name" value="Heme_exporter_D"/>
</dbReference>
<evidence type="ECO:0000256" key="6">
    <source>
        <dbReference type="ARBA" id="ARBA00022748"/>
    </source>
</evidence>
<accession>A0A3B1BL83</accession>
<dbReference type="GO" id="GO:1903607">
    <property type="term" value="P:cytochrome c biosynthetic process"/>
    <property type="evidence" value="ECO:0007669"/>
    <property type="project" value="TreeGrafter"/>
</dbReference>
<keyword evidence="7 10" id="KW-1133">Transmembrane helix</keyword>
<dbReference type="GO" id="GO:0017004">
    <property type="term" value="P:cytochrome complex assembly"/>
    <property type="evidence" value="ECO:0007669"/>
    <property type="project" value="UniProtKB-KW"/>
</dbReference>
<proteinExistence type="predicted"/>
<feature type="transmembrane region" description="Helical" evidence="10">
    <location>
        <begin position="15"/>
        <end position="35"/>
    </location>
</feature>
<name>A0A3B1BL83_9ZZZZ</name>
<dbReference type="PANTHER" id="PTHR37531">
    <property type="entry name" value="HEME EXPORTER PROTEIN D"/>
    <property type="match status" value="1"/>
</dbReference>
<evidence type="ECO:0000313" key="11">
    <source>
        <dbReference type="EMBL" id="VAX06995.1"/>
    </source>
</evidence>
<dbReference type="NCBIfam" id="TIGR03141">
    <property type="entry name" value="cytochro_ccmD"/>
    <property type="match status" value="1"/>
</dbReference>
<keyword evidence="5 10" id="KW-0812">Transmembrane</keyword>
<keyword evidence="3" id="KW-1003">Cell membrane</keyword>
<evidence type="ECO:0000256" key="4">
    <source>
        <dbReference type="ARBA" id="ARBA00022519"/>
    </source>
</evidence>
<evidence type="ECO:0000256" key="1">
    <source>
        <dbReference type="ARBA" id="ARBA00004377"/>
    </source>
</evidence>
<dbReference type="PANTHER" id="PTHR37531:SF1">
    <property type="entry name" value="HEME EXPORTER PROTEIN D"/>
    <property type="match status" value="1"/>
</dbReference>
<keyword evidence="6" id="KW-0201">Cytochrome c-type biogenesis</keyword>
<dbReference type="GO" id="GO:0015886">
    <property type="term" value="P:heme transport"/>
    <property type="evidence" value="ECO:0007669"/>
    <property type="project" value="InterPro"/>
</dbReference>
<sequence length="58" mass="6510">MSGIAEFFHAGGYGFYIWSSFGMTVLLMGGEVIAVKNQHRTILQRLSRMVRINTAETD</sequence>
<organism evidence="11">
    <name type="scientific">hydrothermal vent metagenome</name>
    <dbReference type="NCBI Taxonomy" id="652676"/>
    <lineage>
        <taxon>unclassified sequences</taxon>
        <taxon>metagenomes</taxon>
        <taxon>ecological metagenomes</taxon>
    </lineage>
</organism>
<evidence type="ECO:0000256" key="7">
    <source>
        <dbReference type="ARBA" id="ARBA00022989"/>
    </source>
</evidence>
<evidence type="ECO:0000256" key="10">
    <source>
        <dbReference type="SAM" id="Phobius"/>
    </source>
</evidence>
<dbReference type="InterPro" id="IPR007078">
    <property type="entry name" value="Haem_export_protD_CcmD"/>
</dbReference>
<dbReference type="Pfam" id="PF04995">
    <property type="entry name" value="CcmD"/>
    <property type="match status" value="1"/>
</dbReference>
<evidence type="ECO:0000256" key="3">
    <source>
        <dbReference type="ARBA" id="ARBA00022475"/>
    </source>
</evidence>
<gene>
    <name evidence="11" type="ORF">MNBD_GAMMA26-2009</name>
</gene>
<protein>
    <recommendedName>
        <fullName evidence="9">Cytochrome c-type biogenesis protein CcmD</fullName>
    </recommendedName>
</protein>
<evidence type="ECO:0000256" key="8">
    <source>
        <dbReference type="ARBA" id="ARBA00023136"/>
    </source>
</evidence>
<dbReference type="EMBL" id="UOFX01000020">
    <property type="protein sequence ID" value="VAX06995.1"/>
    <property type="molecule type" value="Genomic_DNA"/>
</dbReference>
<keyword evidence="4" id="KW-0997">Cell inner membrane</keyword>
<dbReference type="GO" id="GO:0005886">
    <property type="term" value="C:plasma membrane"/>
    <property type="evidence" value="ECO:0007669"/>
    <property type="project" value="UniProtKB-SubCell"/>
</dbReference>
<evidence type="ECO:0000256" key="9">
    <source>
        <dbReference type="ARBA" id="ARBA00032938"/>
    </source>
</evidence>
<reference evidence="11" key="1">
    <citation type="submission" date="2018-06" db="EMBL/GenBank/DDBJ databases">
        <authorList>
            <person name="Zhirakovskaya E."/>
        </authorList>
    </citation>
    <scope>NUCLEOTIDE SEQUENCE</scope>
</reference>
<evidence type="ECO:0000256" key="2">
    <source>
        <dbReference type="ARBA" id="ARBA00022448"/>
    </source>
</evidence>